<reference evidence="2" key="2">
    <citation type="submission" date="2020-04" db="EMBL/GenBank/DDBJ databases">
        <authorList>
            <consortium name="NCBI Genome Project"/>
        </authorList>
    </citation>
    <scope>NUCLEOTIDE SEQUENCE</scope>
    <source>
        <strain evidence="2">CBS 342.82</strain>
    </source>
</reference>
<evidence type="ECO:0000313" key="2">
    <source>
        <dbReference type="RefSeq" id="XP_033464737.1"/>
    </source>
</evidence>
<accession>A0A6J3MIF2</accession>
<proteinExistence type="predicted"/>
<organism evidence="2">
    <name type="scientific">Dissoconium aciculare CBS 342.82</name>
    <dbReference type="NCBI Taxonomy" id="1314786"/>
    <lineage>
        <taxon>Eukaryota</taxon>
        <taxon>Fungi</taxon>
        <taxon>Dikarya</taxon>
        <taxon>Ascomycota</taxon>
        <taxon>Pezizomycotina</taxon>
        <taxon>Dothideomycetes</taxon>
        <taxon>Dothideomycetidae</taxon>
        <taxon>Mycosphaerellales</taxon>
        <taxon>Dissoconiaceae</taxon>
        <taxon>Dissoconium</taxon>
    </lineage>
</organism>
<dbReference type="OrthoDB" id="3231000at2759"/>
<keyword evidence="1" id="KW-1185">Reference proteome</keyword>
<reference evidence="2" key="3">
    <citation type="submission" date="2025-08" db="UniProtKB">
        <authorList>
            <consortium name="RefSeq"/>
        </authorList>
    </citation>
    <scope>IDENTIFICATION</scope>
    <source>
        <strain evidence="2">CBS 342.82</strain>
    </source>
</reference>
<protein>
    <submittedName>
        <fullName evidence="2">Uncharacterized protein</fullName>
    </submittedName>
</protein>
<name>A0A6J3MIF2_9PEZI</name>
<dbReference type="GeneID" id="54358575"/>
<evidence type="ECO:0000313" key="1">
    <source>
        <dbReference type="Proteomes" id="UP000504637"/>
    </source>
</evidence>
<gene>
    <name evidence="2" type="ORF">K489DRAFT_311397</name>
</gene>
<sequence length="345" mass="41148">MPDKHRRRRRQPVWSPETRPISIRMFTRQTTRRFFQMDATGTPSDADKFARMVDEQVQDHPRDPLVIAINGYEAWLGDILRPCINDYWNEISELDREVQFANTMQFPSRRGHKSGQYWPFILEHLNVPQVYYWSVGMDPPGWEAEGLPSIEKFRFRTGVWMSGHGACRYNDHIPVVIIFTRPTELAEHIVKELLFDYLHRDEDLDQPREDEEGICWTFSRLYNLLSDWQNIVGEIMTRLEATENNSKRRHLPVKIRTRQMHNEIALLYNLKEYLHFHTRAFKKLQKLKQNVPPGEQKDLLWDDMDDAVEDLAQFDTTLDGMKDREWILFVKVRLRSSDEADLLRF</sequence>
<reference evidence="2" key="1">
    <citation type="submission" date="2020-01" db="EMBL/GenBank/DDBJ databases">
        <authorList>
            <consortium name="DOE Joint Genome Institute"/>
            <person name="Haridas S."/>
            <person name="Albert R."/>
            <person name="Binder M."/>
            <person name="Bloem J."/>
            <person name="Labutti K."/>
            <person name="Salamov A."/>
            <person name="Andreopoulos B."/>
            <person name="Baker S.E."/>
            <person name="Barry K."/>
            <person name="Bills G."/>
            <person name="Bluhm B.H."/>
            <person name="Cannon C."/>
            <person name="Castanera R."/>
            <person name="Culley D.E."/>
            <person name="Daum C."/>
            <person name="Ezra D."/>
            <person name="Gonzalez J.B."/>
            <person name="Henrissat B."/>
            <person name="Kuo A."/>
            <person name="Liang C."/>
            <person name="Lipzen A."/>
            <person name="Lutzoni F."/>
            <person name="Magnuson J."/>
            <person name="Mondo S."/>
            <person name="Nolan M."/>
            <person name="Ohm R."/>
            <person name="Pangilinan J."/>
            <person name="Park H.-J."/>
            <person name="Ramirez L."/>
            <person name="Alfaro M."/>
            <person name="Sun H."/>
            <person name="Tritt A."/>
            <person name="Yoshinaga Y."/>
            <person name="Zwiers L.-H."/>
            <person name="Turgeon B.G."/>
            <person name="Goodwin S.B."/>
            <person name="Spatafora J.W."/>
            <person name="Crous P.W."/>
            <person name="Grigoriev I.V."/>
        </authorList>
    </citation>
    <scope>NUCLEOTIDE SEQUENCE</scope>
    <source>
        <strain evidence="2">CBS 342.82</strain>
    </source>
</reference>
<dbReference type="Proteomes" id="UP000504637">
    <property type="component" value="Unplaced"/>
</dbReference>
<dbReference type="AlphaFoldDB" id="A0A6J3MIF2"/>
<dbReference type="RefSeq" id="XP_033464737.1">
    <property type="nucleotide sequence ID" value="XM_033600775.1"/>
</dbReference>